<dbReference type="OrthoDB" id="9802500at2"/>
<keyword evidence="3" id="KW-1185">Reference proteome</keyword>
<gene>
    <name evidence="2" type="ORF">SAMN05216302_103719</name>
</gene>
<proteinExistence type="predicted"/>
<protein>
    <submittedName>
        <fullName evidence="2">Adenylate cyclase, class 3</fullName>
    </submittedName>
</protein>
<sequence>MAEPNSTHSIVITSIEQNVWDDIREHTALSLNRLHIEQLIEPTFFLLHQLVTNLVNTMHQNVFKQIVQVDFGFGGINSETDLNALFNCELAEHGDKNIANFCEVNNFHILLSFHDIEDAFVSISAPSFCSDAFLLSNKMIQTLGYQFQEQTIFEGSNNFSGKLVKNEALQQAVVSPTLMTLQNELNSSQAIFSKLSYSVVCFSSIGTIQAISPSILAQLNLEENNASIEIFARSISIHFYNDVIWGMALQEPDGKFENYRVRIKMHKNTEKSVLFNVSGFSDSNSTIHTLWQKITLDGGNIDNLSEGGILNEARVHNITRNYVPQLVEKKAREVVRLGSNLLSNEECNIAVLFCDIVDFTSFVEQNENEESVIHILNSVLRRVSFSVKKYGGYIDKFMGDCIMVLFRSPHDAVIAALDMQKHSYDINLLRQRAEQPKLQLRIGIHWGKVIIGNVGTPERLDWTTIGDVVNTASRIEKCCQPDGVLISERMREAIELAEKMDFKYGDTFYINVKGKKEKLAVCYAYSID</sequence>
<evidence type="ECO:0000313" key="2">
    <source>
        <dbReference type="EMBL" id="SFL16832.1"/>
    </source>
</evidence>
<evidence type="ECO:0000259" key="1">
    <source>
        <dbReference type="PROSITE" id="PS50125"/>
    </source>
</evidence>
<dbReference type="EMBL" id="FOSP01000037">
    <property type="protein sequence ID" value="SFL16832.1"/>
    <property type="molecule type" value="Genomic_DNA"/>
</dbReference>
<dbReference type="AlphaFoldDB" id="A0A1I4FFX9"/>
<dbReference type="Proteomes" id="UP000199533">
    <property type="component" value="Unassembled WGS sequence"/>
</dbReference>
<dbReference type="GO" id="GO:0009190">
    <property type="term" value="P:cyclic nucleotide biosynthetic process"/>
    <property type="evidence" value="ECO:0007669"/>
    <property type="project" value="InterPro"/>
</dbReference>
<dbReference type="GO" id="GO:0035556">
    <property type="term" value="P:intracellular signal transduction"/>
    <property type="evidence" value="ECO:0007669"/>
    <property type="project" value="InterPro"/>
</dbReference>
<evidence type="ECO:0000313" key="3">
    <source>
        <dbReference type="Proteomes" id="UP000199533"/>
    </source>
</evidence>
<feature type="domain" description="Guanylate cyclase" evidence="1">
    <location>
        <begin position="350"/>
        <end position="476"/>
    </location>
</feature>
<reference evidence="3" key="1">
    <citation type="submission" date="2016-10" db="EMBL/GenBank/DDBJ databases">
        <authorList>
            <person name="Varghese N."/>
            <person name="Submissions S."/>
        </authorList>
    </citation>
    <scope>NUCLEOTIDE SEQUENCE [LARGE SCALE GENOMIC DNA]</scope>
    <source>
        <strain evidence="3">Nm69</strain>
    </source>
</reference>
<dbReference type="InterPro" id="IPR050697">
    <property type="entry name" value="Adenylyl/Guanylyl_Cyclase_3/4"/>
</dbReference>
<dbReference type="GO" id="GO:0004016">
    <property type="term" value="F:adenylate cyclase activity"/>
    <property type="evidence" value="ECO:0007669"/>
    <property type="project" value="UniProtKB-ARBA"/>
</dbReference>
<name>A0A1I4FFX9_9PROT</name>
<dbReference type="SMART" id="SM00044">
    <property type="entry name" value="CYCc"/>
    <property type="match status" value="1"/>
</dbReference>
<dbReference type="SUPFAM" id="SSF55073">
    <property type="entry name" value="Nucleotide cyclase"/>
    <property type="match status" value="1"/>
</dbReference>
<dbReference type="PANTHER" id="PTHR43081:SF1">
    <property type="entry name" value="ADENYLATE CYCLASE, TERMINAL-DIFFERENTIATION SPECIFIC"/>
    <property type="match status" value="1"/>
</dbReference>
<dbReference type="PANTHER" id="PTHR43081">
    <property type="entry name" value="ADENYLATE CYCLASE, TERMINAL-DIFFERENTIATION SPECIFIC-RELATED"/>
    <property type="match status" value="1"/>
</dbReference>
<accession>A0A1I4FFX9</accession>
<organism evidence="2 3">
    <name type="scientific">Nitrosomonas aestuarii</name>
    <dbReference type="NCBI Taxonomy" id="52441"/>
    <lineage>
        <taxon>Bacteria</taxon>
        <taxon>Pseudomonadati</taxon>
        <taxon>Pseudomonadota</taxon>
        <taxon>Betaproteobacteria</taxon>
        <taxon>Nitrosomonadales</taxon>
        <taxon>Nitrosomonadaceae</taxon>
        <taxon>Nitrosomonas</taxon>
    </lineage>
</organism>
<dbReference type="Gene3D" id="3.30.70.1230">
    <property type="entry name" value="Nucleotide cyclase"/>
    <property type="match status" value="1"/>
</dbReference>
<dbReference type="InterPro" id="IPR001054">
    <property type="entry name" value="A/G_cyclase"/>
</dbReference>
<dbReference type="Pfam" id="PF00211">
    <property type="entry name" value="Guanylate_cyc"/>
    <property type="match status" value="1"/>
</dbReference>
<dbReference type="RefSeq" id="WP_090702429.1">
    <property type="nucleotide sequence ID" value="NZ_FOSP01000037.1"/>
</dbReference>
<dbReference type="InterPro" id="IPR029787">
    <property type="entry name" value="Nucleotide_cyclase"/>
</dbReference>
<dbReference type="STRING" id="52441.SAMN05216302_103719"/>
<dbReference type="PROSITE" id="PS50125">
    <property type="entry name" value="GUANYLATE_CYCLASE_2"/>
    <property type="match status" value="1"/>
</dbReference>
<dbReference type="CDD" id="cd07302">
    <property type="entry name" value="CHD"/>
    <property type="match status" value="1"/>
</dbReference>